<gene>
    <name evidence="2" type="ORF">PVK06_018189</name>
</gene>
<evidence type="ECO:0000313" key="2">
    <source>
        <dbReference type="EMBL" id="KAK5834312.1"/>
    </source>
</evidence>
<evidence type="ECO:0000313" key="3">
    <source>
        <dbReference type="Proteomes" id="UP001358586"/>
    </source>
</evidence>
<dbReference type="PANTHER" id="PTHR33116">
    <property type="entry name" value="REVERSE TRANSCRIPTASE ZINC-BINDING DOMAIN-CONTAINING PROTEIN-RELATED-RELATED"/>
    <property type="match status" value="1"/>
</dbReference>
<comment type="caution">
    <text evidence="2">The sequence shown here is derived from an EMBL/GenBank/DDBJ whole genome shotgun (WGS) entry which is preliminary data.</text>
</comment>
<accession>A0ABR0Q522</accession>
<dbReference type="Proteomes" id="UP001358586">
    <property type="component" value="Chromosome 5"/>
</dbReference>
<keyword evidence="3" id="KW-1185">Reference proteome</keyword>
<organism evidence="2 3">
    <name type="scientific">Gossypium arboreum</name>
    <name type="common">Tree cotton</name>
    <name type="synonym">Gossypium nanking</name>
    <dbReference type="NCBI Taxonomy" id="29729"/>
    <lineage>
        <taxon>Eukaryota</taxon>
        <taxon>Viridiplantae</taxon>
        <taxon>Streptophyta</taxon>
        <taxon>Embryophyta</taxon>
        <taxon>Tracheophyta</taxon>
        <taxon>Spermatophyta</taxon>
        <taxon>Magnoliopsida</taxon>
        <taxon>eudicotyledons</taxon>
        <taxon>Gunneridae</taxon>
        <taxon>Pentapetalae</taxon>
        <taxon>rosids</taxon>
        <taxon>malvids</taxon>
        <taxon>Malvales</taxon>
        <taxon>Malvaceae</taxon>
        <taxon>Malvoideae</taxon>
        <taxon>Gossypium</taxon>
    </lineage>
</organism>
<dbReference type="EMBL" id="JARKNE010000005">
    <property type="protein sequence ID" value="KAK5834312.1"/>
    <property type="molecule type" value="Genomic_DNA"/>
</dbReference>
<sequence>MEMLISFMAGRVVFINVVLSSLPIYFMSLFHAPMTVIKKIDKIRRNFLWGNTDGKRKMARIKWDIVCKPKVKGGVGVANVEVKNKALLTKWSWRFVTEKEVL</sequence>
<keyword evidence="1" id="KW-0472">Membrane</keyword>
<keyword evidence="1" id="KW-1133">Transmembrane helix</keyword>
<dbReference type="PANTHER" id="PTHR33116:SF75">
    <property type="entry name" value="RIBONUCLEASE H PROTEIN"/>
    <property type="match status" value="1"/>
</dbReference>
<proteinExistence type="predicted"/>
<reference evidence="2 3" key="1">
    <citation type="submission" date="2023-03" db="EMBL/GenBank/DDBJ databases">
        <title>WGS of Gossypium arboreum.</title>
        <authorList>
            <person name="Yu D."/>
        </authorList>
    </citation>
    <scope>NUCLEOTIDE SEQUENCE [LARGE SCALE GENOMIC DNA]</scope>
    <source>
        <tissue evidence="2">Leaf</tissue>
    </source>
</reference>
<keyword evidence="1" id="KW-0812">Transmembrane</keyword>
<name>A0ABR0Q522_GOSAR</name>
<feature type="transmembrane region" description="Helical" evidence="1">
    <location>
        <begin position="12"/>
        <end position="37"/>
    </location>
</feature>
<protein>
    <submittedName>
        <fullName evidence="2">Uncharacterized protein</fullName>
    </submittedName>
</protein>
<evidence type="ECO:0000256" key="1">
    <source>
        <dbReference type="SAM" id="Phobius"/>
    </source>
</evidence>